<evidence type="ECO:0000256" key="1">
    <source>
        <dbReference type="SAM" id="MobiDB-lite"/>
    </source>
</evidence>
<dbReference type="STRING" id="419597.SAMN04487957_103100"/>
<feature type="domain" description="Predicted pPIWI-associating nuclease" evidence="2">
    <location>
        <begin position="153"/>
        <end position="286"/>
    </location>
</feature>
<reference evidence="4" key="1">
    <citation type="submission" date="2016-10" db="EMBL/GenBank/DDBJ databases">
        <authorList>
            <person name="Varghese N."/>
            <person name="Submissions S."/>
        </authorList>
    </citation>
    <scope>NUCLEOTIDE SEQUENCE [LARGE SCALE GENOMIC DNA]</scope>
    <source>
        <strain evidence="4">CGMCC 1.6444</strain>
    </source>
</reference>
<organism evidence="3 4">
    <name type="scientific">Halomonas shengliensis</name>
    <dbReference type="NCBI Taxonomy" id="419597"/>
    <lineage>
        <taxon>Bacteria</taxon>
        <taxon>Pseudomonadati</taxon>
        <taxon>Pseudomonadota</taxon>
        <taxon>Gammaproteobacteria</taxon>
        <taxon>Oceanospirillales</taxon>
        <taxon>Halomonadaceae</taxon>
        <taxon>Halomonas</taxon>
    </lineage>
</organism>
<name>A0A1H0G7U6_9GAMM</name>
<dbReference type="InterPro" id="IPR040556">
    <property type="entry name" value="pP_pnuc_1"/>
</dbReference>
<dbReference type="EMBL" id="FNIV01000003">
    <property type="protein sequence ID" value="SDO02819.1"/>
    <property type="molecule type" value="Genomic_DNA"/>
</dbReference>
<sequence>MPRRISPAQMRSKLRQVQNKQKQAEAKYNREVRQHNQKVKKVVNRYNSEVRKHNARVRANRQKIDSELRKMRSSSSSQYQVVRSSAMTLNTYYERLDARENDFEQASFGYDFLDRSEKENANSLALSNVLESNAEDDEGHQSDLLRTEIDDMLQELSPELSNRWKGALFSLNPENPDAARHFCTSAREVFVQILEINAPDEKVIEKAPECDKNHQGQPTRKEKIKYLLGRSGILTEEAVDFVDADVKNVLSLFRVFNDGTHGSSGKFGITKLLSIKNRVEDGIAYLFSVCRHA</sequence>
<evidence type="ECO:0000313" key="4">
    <source>
        <dbReference type="Proteomes" id="UP000199075"/>
    </source>
</evidence>
<dbReference type="AlphaFoldDB" id="A0A1H0G7U6"/>
<protein>
    <recommendedName>
        <fullName evidence="2">Predicted pPIWI-associating nuclease domain-containing protein</fullName>
    </recommendedName>
</protein>
<keyword evidence="4" id="KW-1185">Reference proteome</keyword>
<gene>
    <name evidence="3" type="ORF">SAMN04487957_103100</name>
</gene>
<evidence type="ECO:0000259" key="2">
    <source>
        <dbReference type="Pfam" id="PF18165"/>
    </source>
</evidence>
<proteinExistence type="predicted"/>
<dbReference type="OrthoDB" id="1493084at2"/>
<dbReference type="Pfam" id="PF18165">
    <property type="entry name" value="pP_pnuc_1"/>
    <property type="match status" value="1"/>
</dbReference>
<feature type="region of interest" description="Disordered" evidence="1">
    <location>
        <begin position="1"/>
        <end position="28"/>
    </location>
</feature>
<dbReference type="Proteomes" id="UP000199075">
    <property type="component" value="Unassembled WGS sequence"/>
</dbReference>
<evidence type="ECO:0000313" key="3">
    <source>
        <dbReference type="EMBL" id="SDO02819.1"/>
    </source>
</evidence>
<accession>A0A1H0G7U6</accession>